<name>A0A3N4KZT4_9PEZI</name>
<dbReference type="PANTHER" id="PTHR45986:SF1">
    <property type="entry name" value="ZINC FINGER MATRIN-TYPE PROTEIN 2"/>
    <property type="match status" value="1"/>
</dbReference>
<dbReference type="InterPro" id="IPR036236">
    <property type="entry name" value="Znf_C2H2_sf"/>
</dbReference>
<dbReference type="InParanoid" id="A0A3N4KZT4"/>
<dbReference type="InterPro" id="IPR013087">
    <property type="entry name" value="Znf_C2H2_type"/>
</dbReference>
<dbReference type="Pfam" id="PF12171">
    <property type="entry name" value="zf-C2H2_jaz"/>
    <property type="match status" value="1"/>
</dbReference>
<accession>A0A3N4KZT4</accession>
<evidence type="ECO:0000313" key="7">
    <source>
        <dbReference type="EMBL" id="RPB13851.1"/>
    </source>
</evidence>
<dbReference type="Proteomes" id="UP000277580">
    <property type="component" value="Unassembled WGS sequence"/>
</dbReference>
<evidence type="ECO:0000313" key="8">
    <source>
        <dbReference type="Proteomes" id="UP000277580"/>
    </source>
</evidence>
<proteinExistence type="predicted"/>
<dbReference type="OrthoDB" id="30343at2759"/>
<feature type="region of interest" description="Disordered" evidence="5">
    <location>
        <begin position="32"/>
        <end position="61"/>
    </location>
</feature>
<gene>
    <name evidence="7" type="ORF">P167DRAFT_564073</name>
</gene>
<dbReference type="PANTHER" id="PTHR45986">
    <property type="entry name" value="ZINC FINGER MATRIN-TYPE PROTEIN 2"/>
    <property type="match status" value="1"/>
</dbReference>
<dbReference type="GO" id="GO:0046540">
    <property type="term" value="C:U4/U6 x U5 tri-snRNP complex"/>
    <property type="evidence" value="ECO:0007669"/>
    <property type="project" value="TreeGrafter"/>
</dbReference>
<dbReference type="GO" id="GO:0000398">
    <property type="term" value="P:mRNA splicing, via spliceosome"/>
    <property type="evidence" value="ECO:0007669"/>
    <property type="project" value="InterPro"/>
</dbReference>
<keyword evidence="3" id="KW-0862">Zinc</keyword>
<dbReference type="FunCoup" id="A0A3N4KZT4">
    <property type="interactions" value="350"/>
</dbReference>
<feature type="compositionally biased region" description="Basic and acidic residues" evidence="5">
    <location>
        <begin position="32"/>
        <end position="49"/>
    </location>
</feature>
<feature type="region of interest" description="Disordered" evidence="5">
    <location>
        <begin position="171"/>
        <end position="216"/>
    </location>
</feature>
<evidence type="ECO:0000256" key="5">
    <source>
        <dbReference type="SAM" id="MobiDB-lite"/>
    </source>
</evidence>
<organism evidence="7 8">
    <name type="scientific">Morchella conica CCBAS932</name>
    <dbReference type="NCBI Taxonomy" id="1392247"/>
    <lineage>
        <taxon>Eukaryota</taxon>
        <taxon>Fungi</taxon>
        <taxon>Dikarya</taxon>
        <taxon>Ascomycota</taxon>
        <taxon>Pezizomycotina</taxon>
        <taxon>Pezizomycetes</taxon>
        <taxon>Pezizales</taxon>
        <taxon>Morchellaceae</taxon>
        <taxon>Morchella</taxon>
    </lineage>
</organism>
<dbReference type="STRING" id="1392247.A0A3N4KZT4"/>
<feature type="compositionally biased region" description="Basic residues" evidence="5">
    <location>
        <begin position="182"/>
        <end position="192"/>
    </location>
</feature>
<feature type="compositionally biased region" description="Basic and acidic residues" evidence="5">
    <location>
        <begin position="193"/>
        <end position="204"/>
    </location>
</feature>
<dbReference type="PROSITE" id="PS00028">
    <property type="entry name" value="ZINC_FINGER_C2H2_1"/>
    <property type="match status" value="1"/>
</dbReference>
<keyword evidence="4" id="KW-0539">Nucleus</keyword>
<protein>
    <recommendedName>
        <fullName evidence="6">C2H2-type domain-containing protein</fullName>
    </recommendedName>
</protein>
<dbReference type="EMBL" id="ML119120">
    <property type="protein sequence ID" value="RPB13851.1"/>
    <property type="molecule type" value="Genomic_DNA"/>
</dbReference>
<dbReference type="SUPFAM" id="SSF57667">
    <property type="entry name" value="beta-beta-alpha zinc fingers"/>
    <property type="match status" value="1"/>
</dbReference>
<keyword evidence="1" id="KW-0479">Metal-binding</keyword>
<evidence type="ECO:0000256" key="3">
    <source>
        <dbReference type="ARBA" id="ARBA00022833"/>
    </source>
</evidence>
<evidence type="ECO:0000259" key="6">
    <source>
        <dbReference type="PROSITE" id="PS00028"/>
    </source>
</evidence>
<dbReference type="Gene3D" id="3.30.160.60">
    <property type="entry name" value="Classic Zinc Finger"/>
    <property type="match status" value="1"/>
</dbReference>
<dbReference type="InterPro" id="IPR040107">
    <property type="entry name" value="Snu23"/>
</dbReference>
<feature type="domain" description="C2H2-type" evidence="6">
    <location>
        <begin position="102"/>
        <end position="124"/>
    </location>
</feature>
<feature type="compositionally biased region" description="Basic and acidic residues" evidence="5">
    <location>
        <begin position="171"/>
        <end position="181"/>
    </location>
</feature>
<keyword evidence="8" id="KW-1185">Reference proteome</keyword>
<dbReference type="GO" id="GO:0005681">
    <property type="term" value="C:spliceosomal complex"/>
    <property type="evidence" value="ECO:0007669"/>
    <property type="project" value="InterPro"/>
</dbReference>
<reference evidence="7 8" key="1">
    <citation type="journal article" date="2018" name="Nat. Ecol. Evol.">
        <title>Pezizomycetes genomes reveal the molecular basis of ectomycorrhizal truffle lifestyle.</title>
        <authorList>
            <person name="Murat C."/>
            <person name="Payen T."/>
            <person name="Noel B."/>
            <person name="Kuo A."/>
            <person name="Morin E."/>
            <person name="Chen J."/>
            <person name="Kohler A."/>
            <person name="Krizsan K."/>
            <person name="Balestrini R."/>
            <person name="Da Silva C."/>
            <person name="Montanini B."/>
            <person name="Hainaut M."/>
            <person name="Levati E."/>
            <person name="Barry K.W."/>
            <person name="Belfiori B."/>
            <person name="Cichocki N."/>
            <person name="Clum A."/>
            <person name="Dockter R.B."/>
            <person name="Fauchery L."/>
            <person name="Guy J."/>
            <person name="Iotti M."/>
            <person name="Le Tacon F."/>
            <person name="Lindquist E.A."/>
            <person name="Lipzen A."/>
            <person name="Malagnac F."/>
            <person name="Mello A."/>
            <person name="Molinier V."/>
            <person name="Miyauchi S."/>
            <person name="Poulain J."/>
            <person name="Riccioni C."/>
            <person name="Rubini A."/>
            <person name="Sitrit Y."/>
            <person name="Splivallo R."/>
            <person name="Traeger S."/>
            <person name="Wang M."/>
            <person name="Zifcakova L."/>
            <person name="Wipf D."/>
            <person name="Zambonelli A."/>
            <person name="Paolocci F."/>
            <person name="Nowrousian M."/>
            <person name="Ottonello S."/>
            <person name="Baldrian P."/>
            <person name="Spatafora J.W."/>
            <person name="Henrissat B."/>
            <person name="Nagy L.G."/>
            <person name="Aury J.M."/>
            <person name="Wincker P."/>
            <person name="Grigoriev I.V."/>
            <person name="Bonfante P."/>
            <person name="Martin F.M."/>
        </authorList>
    </citation>
    <scope>NUCLEOTIDE SEQUENCE [LARGE SCALE GENOMIC DNA]</scope>
    <source>
        <strain evidence="7 8">CCBAS932</strain>
    </source>
</reference>
<evidence type="ECO:0000256" key="4">
    <source>
        <dbReference type="ARBA" id="ARBA00023242"/>
    </source>
</evidence>
<dbReference type="InterPro" id="IPR003604">
    <property type="entry name" value="Matrin/U1-like-C_Znf_C2H2"/>
</dbReference>
<evidence type="ECO:0000256" key="2">
    <source>
        <dbReference type="ARBA" id="ARBA00022771"/>
    </source>
</evidence>
<dbReference type="GO" id="GO:0003676">
    <property type="term" value="F:nucleic acid binding"/>
    <property type="evidence" value="ECO:0007669"/>
    <property type="project" value="InterPro"/>
</dbReference>
<dbReference type="SMART" id="SM00451">
    <property type="entry name" value="ZnF_U1"/>
    <property type="match status" value="1"/>
</dbReference>
<dbReference type="GO" id="GO:0008270">
    <property type="term" value="F:zinc ion binding"/>
    <property type="evidence" value="ECO:0007669"/>
    <property type="project" value="UniProtKB-KW"/>
</dbReference>
<dbReference type="AlphaFoldDB" id="A0A3N4KZT4"/>
<evidence type="ECO:0000256" key="1">
    <source>
        <dbReference type="ARBA" id="ARBA00022723"/>
    </source>
</evidence>
<keyword evidence="2" id="KW-0863">Zinc-finger</keyword>
<sequence>MADSKGNVYGTAGDTDFRRTWDRDEWAAKAKEREAKERAEGKLRAEAKAQGKKYYREPTPPDASMIEARRERLNLQENLNKTTLVPAGAGVGKRGKGAGFYCENCDLTFKDSLQWVDHLNSKQHLHAIGQTSEVERATLEQVIQRLQWLRSRKRQQETGEEFDLQKRLAERARTEEQERLERRQKRKAHRIEKKQLEVKKEKDAGGYTATTDVDEDDVDAMAMARMMGFAGGFGSTKKN</sequence>
<dbReference type="InterPro" id="IPR022755">
    <property type="entry name" value="Znf_C2H2_jaz"/>
</dbReference>